<dbReference type="InterPro" id="IPR011006">
    <property type="entry name" value="CheY-like_superfamily"/>
</dbReference>
<gene>
    <name evidence="2" type="ORF">IAC73_03135</name>
</gene>
<dbReference type="GO" id="GO:0003723">
    <property type="term" value="F:RNA binding"/>
    <property type="evidence" value="ECO:0007669"/>
    <property type="project" value="InterPro"/>
</dbReference>
<comment type="caution">
    <text evidence="2">The sequence shown here is derived from an EMBL/GenBank/DDBJ whole genome shotgun (WGS) entry which is preliminary data.</text>
</comment>
<organism evidence="2 3">
    <name type="scientific">Candidatus Limadaptatus stercoripullorum</name>
    <dbReference type="NCBI Taxonomy" id="2840846"/>
    <lineage>
        <taxon>Bacteria</taxon>
        <taxon>Bacillati</taxon>
        <taxon>Bacillota</taxon>
        <taxon>Clostridia</taxon>
        <taxon>Eubacteriales</taxon>
        <taxon>Candidatus Limadaptatus</taxon>
    </lineage>
</organism>
<reference evidence="2" key="2">
    <citation type="journal article" date="2021" name="PeerJ">
        <title>Extensive microbial diversity within the chicken gut microbiome revealed by metagenomics and culture.</title>
        <authorList>
            <person name="Gilroy R."/>
            <person name="Ravi A."/>
            <person name="Getino M."/>
            <person name="Pursley I."/>
            <person name="Horton D.L."/>
            <person name="Alikhan N.F."/>
            <person name="Baker D."/>
            <person name="Gharbi K."/>
            <person name="Hall N."/>
            <person name="Watson M."/>
            <person name="Adriaenssens E.M."/>
            <person name="Foster-Nyarko E."/>
            <person name="Jarju S."/>
            <person name="Secka A."/>
            <person name="Antonio M."/>
            <person name="Oren A."/>
            <person name="Chaudhuri R.R."/>
            <person name="La Ragione R."/>
            <person name="Hildebrand F."/>
            <person name="Pallen M.J."/>
        </authorList>
    </citation>
    <scope>NUCLEOTIDE SEQUENCE</scope>
    <source>
        <strain evidence="2">10406</strain>
    </source>
</reference>
<dbReference type="PROSITE" id="PS50921">
    <property type="entry name" value="ANTAR"/>
    <property type="match status" value="1"/>
</dbReference>
<sequence length="190" mass="20123">MYTTVLVSDSDRGTLSRLLNKVGTVLTPSSEEECLGMLRSGADIAVVVQREDGGGAELALRCAASSGAAVVFVPAGELSAAAADRLAKGGVFVLPEGVRAPEAFVFQLAAIRAAYGAIIRENAGLRRKVLEAQAVGRAKCLLVERRRMTEQAAHKFIEKTAMDNRLTRYAVAKDIIRGYERKGSSDGIGA</sequence>
<dbReference type="InterPro" id="IPR036388">
    <property type="entry name" value="WH-like_DNA-bd_sf"/>
</dbReference>
<accession>A0A9D1N9K4</accession>
<dbReference type="Proteomes" id="UP000886857">
    <property type="component" value="Unassembled WGS sequence"/>
</dbReference>
<evidence type="ECO:0000259" key="1">
    <source>
        <dbReference type="PROSITE" id="PS50921"/>
    </source>
</evidence>
<protein>
    <submittedName>
        <fullName evidence="2">ANTAR domain-containing protein</fullName>
    </submittedName>
</protein>
<dbReference type="EMBL" id="DVOE01000047">
    <property type="protein sequence ID" value="HIU98820.1"/>
    <property type="molecule type" value="Genomic_DNA"/>
</dbReference>
<name>A0A9D1N9K4_9FIRM</name>
<dbReference type="InterPro" id="IPR005561">
    <property type="entry name" value="ANTAR"/>
</dbReference>
<evidence type="ECO:0000313" key="3">
    <source>
        <dbReference type="Proteomes" id="UP000886857"/>
    </source>
</evidence>
<reference evidence="2" key="1">
    <citation type="submission" date="2020-10" db="EMBL/GenBank/DDBJ databases">
        <authorList>
            <person name="Gilroy R."/>
        </authorList>
    </citation>
    <scope>NUCLEOTIDE SEQUENCE</scope>
    <source>
        <strain evidence="2">10406</strain>
    </source>
</reference>
<dbReference type="SMART" id="SM01012">
    <property type="entry name" value="ANTAR"/>
    <property type="match status" value="1"/>
</dbReference>
<dbReference type="Pfam" id="PF03861">
    <property type="entry name" value="ANTAR"/>
    <property type="match status" value="1"/>
</dbReference>
<dbReference type="AlphaFoldDB" id="A0A9D1N9K4"/>
<evidence type="ECO:0000313" key="2">
    <source>
        <dbReference type="EMBL" id="HIU98820.1"/>
    </source>
</evidence>
<proteinExistence type="predicted"/>
<feature type="domain" description="ANTAR" evidence="1">
    <location>
        <begin position="115"/>
        <end position="176"/>
    </location>
</feature>
<dbReference type="Gene3D" id="1.10.10.10">
    <property type="entry name" value="Winged helix-like DNA-binding domain superfamily/Winged helix DNA-binding domain"/>
    <property type="match status" value="1"/>
</dbReference>
<dbReference type="SUPFAM" id="SSF52172">
    <property type="entry name" value="CheY-like"/>
    <property type="match status" value="1"/>
</dbReference>